<reference evidence="2" key="2">
    <citation type="submission" date="2016-01" db="EMBL/GenBank/DDBJ databases">
        <title>Draft Genome Sequence of Paenibacillus amylolyticus Heshi-A3 that Was Isolated from Fermented Rice Bran with Aging Salted Mackerel, Which Was Named Heshiko as Traditional Fermented Seafood in Japan.</title>
        <authorList>
            <person name="Akuzawa S."/>
            <person name="Nakagawa J."/>
            <person name="Kanekatsu T."/>
            <person name="Kubota E."/>
            <person name="Ohtake R."/>
            <person name="Suzuki T."/>
            <person name="Kanesaki Y."/>
        </authorList>
    </citation>
    <scope>NUCLEOTIDE SEQUENCE [LARGE SCALE GENOMIC DNA]</scope>
    <source>
        <strain evidence="2">Heshi-A3</strain>
    </source>
</reference>
<comment type="caution">
    <text evidence="1">The sequence shown here is derived from an EMBL/GenBank/DDBJ whole genome shotgun (WGS) entry which is preliminary data.</text>
</comment>
<gene>
    <name evidence="1" type="ORF">PAHA3_3170</name>
</gene>
<name>A0A100VNE2_PAEAM</name>
<dbReference type="EMBL" id="BCNV01000001">
    <property type="protein sequence ID" value="GAS83092.1"/>
    <property type="molecule type" value="Genomic_DNA"/>
</dbReference>
<dbReference type="Proteomes" id="UP000069697">
    <property type="component" value="Unassembled WGS sequence"/>
</dbReference>
<organism evidence="1 2">
    <name type="scientific">Paenibacillus amylolyticus</name>
    <dbReference type="NCBI Taxonomy" id="1451"/>
    <lineage>
        <taxon>Bacteria</taxon>
        <taxon>Bacillati</taxon>
        <taxon>Bacillota</taxon>
        <taxon>Bacilli</taxon>
        <taxon>Bacillales</taxon>
        <taxon>Paenibacillaceae</taxon>
        <taxon>Paenibacillus</taxon>
    </lineage>
</organism>
<dbReference type="RefSeq" id="WP_145151055.1">
    <property type="nucleotide sequence ID" value="NZ_BCNV01000001.1"/>
</dbReference>
<sequence>MNERAGDGGSRAKSVFETALGSMNGHGKVGWNEQSHLFDPSQVGWNRGNSSRPYVCTTGVGRGLFIVV</sequence>
<evidence type="ECO:0000313" key="2">
    <source>
        <dbReference type="Proteomes" id="UP000069697"/>
    </source>
</evidence>
<proteinExistence type="predicted"/>
<reference evidence="1 2" key="1">
    <citation type="journal article" date="2016" name="Genome Announc.">
        <title>Draft Genome Sequence of Paenibacillus amylolyticus Heshi-A3, Isolated from Fermented Rice Bran in a Japanese Fermented Seafood Dish.</title>
        <authorList>
            <person name="Akuzawa S."/>
            <person name="Nagaoka J."/>
            <person name="Kanekatsu M."/>
            <person name="Kubota E."/>
            <person name="Ohtake R."/>
            <person name="Suzuki T."/>
            <person name="Kanesaki Y."/>
        </authorList>
    </citation>
    <scope>NUCLEOTIDE SEQUENCE [LARGE SCALE GENOMIC DNA]</scope>
    <source>
        <strain evidence="1 2">Heshi-A3</strain>
    </source>
</reference>
<evidence type="ECO:0000313" key="1">
    <source>
        <dbReference type="EMBL" id="GAS83092.1"/>
    </source>
</evidence>
<accession>A0A100VNE2</accession>
<keyword evidence="1" id="KW-0675">Receptor</keyword>
<dbReference type="AlphaFoldDB" id="A0A100VNE2"/>
<protein>
    <submittedName>
        <fullName evidence="1">TonB-dependent receptor protein</fullName>
    </submittedName>
</protein>